<dbReference type="NCBIfam" id="TIGR02595">
    <property type="entry name" value="PEP_CTERM"/>
    <property type="match status" value="1"/>
</dbReference>
<evidence type="ECO:0000313" key="2">
    <source>
        <dbReference type="EMBL" id="SMP69085.1"/>
    </source>
</evidence>
<keyword evidence="3" id="KW-1185">Reference proteome</keyword>
<comment type="caution">
    <text evidence="2">The sequence shown here is derived from an EMBL/GenBank/DDBJ whole genome shotgun (WGS) entry which is preliminary data.</text>
</comment>
<gene>
    <name evidence="2" type="ORF">SAMN06265222_111172</name>
</gene>
<sequence length="229" mass="23985">MVKDRFVIQASTLIITVIFVTTASAELVTFTDRDAFDATGGTSSVIDFETTALDVVSSGDTISGVTFAYDFGGVSLAVDDQFDTTSGLRYLATDDGGVLQDGDDLNFSFLPAAGFGLFVVSADPLLDGDVTLTSGLVTAALEASSVQQTLADGSSVWFMGLRSDDAETITSVVLETHGGGGSFLYNVDDVVVVSAVAVPEPSSIMLLGLVTFALVRCRFRSSLKQKKDQ</sequence>
<dbReference type="Proteomes" id="UP001158067">
    <property type="component" value="Unassembled WGS sequence"/>
</dbReference>
<evidence type="ECO:0000313" key="3">
    <source>
        <dbReference type="Proteomes" id="UP001158067"/>
    </source>
</evidence>
<protein>
    <submittedName>
        <fullName evidence="2">PEP-CTERM protein-sorting domain-containing protein</fullName>
    </submittedName>
</protein>
<proteinExistence type="predicted"/>
<feature type="domain" description="Ice-binding protein C-terminal" evidence="1">
    <location>
        <begin position="197"/>
        <end position="218"/>
    </location>
</feature>
<reference evidence="2 3" key="1">
    <citation type="submission" date="2017-05" db="EMBL/GenBank/DDBJ databases">
        <authorList>
            <person name="Varghese N."/>
            <person name="Submissions S."/>
        </authorList>
    </citation>
    <scope>NUCLEOTIDE SEQUENCE [LARGE SCALE GENOMIC DNA]</scope>
    <source>
        <strain evidence="2 3">DSM 25457</strain>
    </source>
</reference>
<accession>A0ABY1QHY2</accession>
<evidence type="ECO:0000259" key="1">
    <source>
        <dbReference type="Pfam" id="PF07589"/>
    </source>
</evidence>
<dbReference type="EMBL" id="FXUG01000011">
    <property type="protein sequence ID" value="SMP69085.1"/>
    <property type="molecule type" value="Genomic_DNA"/>
</dbReference>
<organism evidence="2 3">
    <name type="scientific">Neorhodopirellula lusitana</name>
    <dbReference type="NCBI Taxonomy" id="445327"/>
    <lineage>
        <taxon>Bacteria</taxon>
        <taxon>Pseudomonadati</taxon>
        <taxon>Planctomycetota</taxon>
        <taxon>Planctomycetia</taxon>
        <taxon>Pirellulales</taxon>
        <taxon>Pirellulaceae</taxon>
        <taxon>Neorhodopirellula</taxon>
    </lineage>
</organism>
<dbReference type="Pfam" id="PF07589">
    <property type="entry name" value="PEP-CTERM"/>
    <property type="match status" value="1"/>
</dbReference>
<dbReference type="InterPro" id="IPR013424">
    <property type="entry name" value="Ice-binding_C"/>
</dbReference>
<name>A0ABY1QHY2_9BACT</name>